<dbReference type="OrthoDB" id="9787292at2"/>
<dbReference type="PANTHER" id="PTHR48079:SF6">
    <property type="entry name" value="NAD(P)-BINDING DOMAIN-CONTAINING PROTEIN-RELATED"/>
    <property type="match status" value="1"/>
</dbReference>
<sequence length="302" mass="31266">MRVFVTGATGFIGSAVVRELLGNGHRVTGLARSDKAAAAVAAAGAEVCRGSLQDTAGLEAAAAAADGVIHTGYIHDFSPTGNPAAAAAIDGAAIAAFGEALAGTAKPLVVASGLPAAEPGQVVTEDLAASDNPHWPRVSERAAMPFADRNVRVSVLRLPPSVHGEGDYAFVPALIGIARAKGLSAYVGEGRNVWPAVHRLDAARLFRIAVEQVPAGTLLNAIGDEGVPFRDIAETIGRHLDVPVKSLTAEESREHFGTFAVFAGFDVPASSARTRQRFGWRPAEPGLIADLDQGHYFTVPDN</sequence>
<dbReference type="GO" id="GO:0004029">
    <property type="term" value="F:aldehyde dehydrogenase (NAD+) activity"/>
    <property type="evidence" value="ECO:0007669"/>
    <property type="project" value="TreeGrafter"/>
</dbReference>
<evidence type="ECO:0000313" key="3">
    <source>
        <dbReference type="Proteomes" id="UP000460272"/>
    </source>
</evidence>
<keyword evidence="3" id="KW-1185">Reference proteome</keyword>
<comment type="caution">
    <text evidence="2">The sequence shown here is derived from an EMBL/GenBank/DDBJ whole genome shotgun (WGS) entry which is preliminary data.</text>
</comment>
<evidence type="ECO:0000313" key="2">
    <source>
        <dbReference type="EMBL" id="TVZ00838.1"/>
    </source>
</evidence>
<dbReference type="SUPFAM" id="SSF51735">
    <property type="entry name" value="NAD(P)-binding Rossmann-fold domains"/>
    <property type="match status" value="1"/>
</dbReference>
<accession>A0A6P2BPQ9</accession>
<organism evidence="2 3">
    <name type="scientific">Trebonia kvetii</name>
    <dbReference type="NCBI Taxonomy" id="2480626"/>
    <lineage>
        <taxon>Bacteria</taxon>
        <taxon>Bacillati</taxon>
        <taxon>Actinomycetota</taxon>
        <taxon>Actinomycetes</taxon>
        <taxon>Streptosporangiales</taxon>
        <taxon>Treboniaceae</taxon>
        <taxon>Trebonia</taxon>
    </lineage>
</organism>
<dbReference type="PANTHER" id="PTHR48079">
    <property type="entry name" value="PROTEIN YEEZ"/>
    <property type="match status" value="1"/>
</dbReference>
<reference evidence="2 3" key="1">
    <citation type="submission" date="2018-11" db="EMBL/GenBank/DDBJ databases">
        <title>Trebonia kvetii gen.nov., sp.nov., a novel acidophilic actinobacterium, and proposal of the new actinobacterial family Treboniaceae fam. nov.</title>
        <authorList>
            <person name="Rapoport D."/>
            <person name="Sagova-Mareckova M."/>
            <person name="Sedlacek I."/>
            <person name="Provaznik J."/>
            <person name="Kralova S."/>
            <person name="Pavlinic D."/>
            <person name="Benes V."/>
            <person name="Kopecky J."/>
        </authorList>
    </citation>
    <scope>NUCLEOTIDE SEQUENCE [LARGE SCALE GENOMIC DNA]</scope>
    <source>
        <strain evidence="2 3">15Tr583</strain>
    </source>
</reference>
<dbReference type="InterPro" id="IPR036291">
    <property type="entry name" value="NAD(P)-bd_dom_sf"/>
</dbReference>
<name>A0A6P2BPQ9_9ACTN</name>
<dbReference type="InterPro" id="IPR001509">
    <property type="entry name" value="Epimerase_deHydtase"/>
</dbReference>
<dbReference type="AlphaFoldDB" id="A0A6P2BPQ9"/>
<dbReference type="GO" id="GO:0005737">
    <property type="term" value="C:cytoplasm"/>
    <property type="evidence" value="ECO:0007669"/>
    <property type="project" value="TreeGrafter"/>
</dbReference>
<dbReference type="Gene3D" id="3.40.50.720">
    <property type="entry name" value="NAD(P)-binding Rossmann-like Domain"/>
    <property type="match status" value="1"/>
</dbReference>
<dbReference type="Proteomes" id="UP000460272">
    <property type="component" value="Unassembled WGS sequence"/>
</dbReference>
<dbReference type="Pfam" id="PF01370">
    <property type="entry name" value="Epimerase"/>
    <property type="match status" value="1"/>
</dbReference>
<evidence type="ECO:0000259" key="1">
    <source>
        <dbReference type="Pfam" id="PF01370"/>
    </source>
</evidence>
<protein>
    <submittedName>
        <fullName evidence="2">SDR family oxidoreductase</fullName>
    </submittedName>
</protein>
<dbReference type="CDD" id="cd05262">
    <property type="entry name" value="SDR_a7"/>
    <property type="match status" value="1"/>
</dbReference>
<proteinExistence type="predicted"/>
<dbReference type="RefSeq" id="WP_145860627.1">
    <property type="nucleotide sequence ID" value="NZ_RPFW01000008.1"/>
</dbReference>
<dbReference type="EMBL" id="RPFW01000008">
    <property type="protein sequence ID" value="TVZ00838.1"/>
    <property type="molecule type" value="Genomic_DNA"/>
</dbReference>
<feature type="domain" description="NAD-dependent epimerase/dehydratase" evidence="1">
    <location>
        <begin position="3"/>
        <end position="215"/>
    </location>
</feature>
<gene>
    <name evidence="2" type="ORF">EAS64_36440</name>
</gene>
<dbReference type="InterPro" id="IPR051783">
    <property type="entry name" value="NAD(P)-dependent_oxidoreduct"/>
</dbReference>